<dbReference type="GO" id="GO:0008270">
    <property type="term" value="F:zinc ion binding"/>
    <property type="evidence" value="ECO:0007669"/>
    <property type="project" value="InterPro"/>
</dbReference>
<dbReference type="GO" id="GO:0000981">
    <property type="term" value="F:DNA-binding transcription factor activity, RNA polymerase II-specific"/>
    <property type="evidence" value="ECO:0007669"/>
    <property type="project" value="InterPro"/>
</dbReference>
<dbReference type="AlphaFoldDB" id="A0A4Y7TCU1"/>
<dbReference type="EMBL" id="QPFP01000018">
    <property type="protein sequence ID" value="TEB31748.1"/>
    <property type="molecule type" value="Genomic_DNA"/>
</dbReference>
<dbReference type="SMART" id="SM00066">
    <property type="entry name" value="GAL4"/>
    <property type="match status" value="1"/>
</dbReference>
<dbReference type="Proteomes" id="UP000298030">
    <property type="component" value="Unassembled WGS sequence"/>
</dbReference>
<feature type="domain" description="Zn(2)-C6 fungal-type" evidence="1">
    <location>
        <begin position="88"/>
        <end position="119"/>
    </location>
</feature>
<reference evidence="2 3" key="1">
    <citation type="journal article" date="2019" name="Nat. Ecol. Evol.">
        <title>Megaphylogeny resolves global patterns of mushroom evolution.</title>
        <authorList>
            <person name="Varga T."/>
            <person name="Krizsan K."/>
            <person name="Foldi C."/>
            <person name="Dima B."/>
            <person name="Sanchez-Garcia M."/>
            <person name="Sanchez-Ramirez S."/>
            <person name="Szollosi G.J."/>
            <person name="Szarkandi J.G."/>
            <person name="Papp V."/>
            <person name="Albert L."/>
            <person name="Andreopoulos W."/>
            <person name="Angelini C."/>
            <person name="Antonin V."/>
            <person name="Barry K.W."/>
            <person name="Bougher N.L."/>
            <person name="Buchanan P."/>
            <person name="Buyck B."/>
            <person name="Bense V."/>
            <person name="Catcheside P."/>
            <person name="Chovatia M."/>
            <person name="Cooper J."/>
            <person name="Damon W."/>
            <person name="Desjardin D."/>
            <person name="Finy P."/>
            <person name="Geml J."/>
            <person name="Haridas S."/>
            <person name="Hughes K."/>
            <person name="Justo A."/>
            <person name="Karasinski D."/>
            <person name="Kautmanova I."/>
            <person name="Kiss B."/>
            <person name="Kocsube S."/>
            <person name="Kotiranta H."/>
            <person name="LaButti K.M."/>
            <person name="Lechner B.E."/>
            <person name="Liimatainen K."/>
            <person name="Lipzen A."/>
            <person name="Lukacs Z."/>
            <person name="Mihaltcheva S."/>
            <person name="Morgado L.N."/>
            <person name="Niskanen T."/>
            <person name="Noordeloos M.E."/>
            <person name="Ohm R.A."/>
            <person name="Ortiz-Santana B."/>
            <person name="Ovrebo C."/>
            <person name="Racz N."/>
            <person name="Riley R."/>
            <person name="Savchenko A."/>
            <person name="Shiryaev A."/>
            <person name="Soop K."/>
            <person name="Spirin V."/>
            <person name="Szebenyi C."/>
            <person name="Tomsovsky M."/>
            <person name="Tulloss R.E."/>
            <person name="Uehling J."/>
            <person name="Grigoriev I.V."/>
            <person name="Vagvolgyi C."/>
            <person name="Papp T."/>
            <person name="Martin F.M."/>
            <person name="Miettinen O."/>
            <person name="Hibbett D.S."/>
            <person name="Nagy L.G."/>
        </authorList>
    </citation>
    <scope>NUCLEOTIDE SEQUENCE [LARGE SCALE GENOMIC DNA]</scope>
    <source>
        <strain evidence="2 3">FP101781</strain>
    </source>
</reference>
<organism evidence="2 3">
    <name type="scientific">Coprinellus micaceus</name>
    <name type="common">Glistening ink-cap mushroom</name>
    <name type="synonym">Coprinus micaceus</name>
    <dbReference type="NCBI Taxonomy" id="71717"/>
    <lineage>
        <taxon>Eukaryota</taxon>
        <taxon>Fungi</taxon>
        <taxon>Dikarya</taxon>
        <taxon>Basidiomycota</taxon>
        <taxon>Agaricomycotina</taxon>
        <taxon>Agaricomycetes</taxon>
        <taxon>Agaricomycetidae</taxon>
        <taxon>Agaricales</taxon>
        <taxon>Agaricineae</taxon>
        <taxon>Psathyrellaceae</taxon>
        <taxon>Coprinellus</taxon>
    </lineage>
</organism>
<dbReference type="PROSITE" id="PS50048">
    <property type="entry name" value="ZN2_CY6_FUNGAL_2"/>
    <property type="match status" value="1"/>
</dbReference>
<dbReference type="InterPro" id="IPR036864">
    <property type="entry name" value="Zn2-C6_fun-type_DNA-bd_sf"/>
</dbReference>
<evidence type="ECO:0000313" key="2">
    <source>
        <dbReference type="EMBL" id="TEB31748.1"/>
    </source>
</evidence>
<dbReference type="Gene3D" id="4.10.240.10">
    <property type="entry name" value="Zn(2)-C6 fungal-type DNA-binding domain"/>
    <property type="match status" value="1"/>
</dbReference>
<dbReference type="CDD" id="cd00067">
    <property type="entry name" value="GAL4"/>
    <property type="match status" value="1"/>
</dbReference>
<evidence type="ECO:0000259" key="1">
    <source>
        <dbReference type="PROSITE" id="PS50048"/>
    </source>
</evidence>
<dbReference type="InterPro" id="IPR001138">
    <property type="entry name" value="Zn2Cys6_DnaBD"/>
</dbReference>
<gene>
    <name evidence="2" type="ORF">FA13DRAFT_342090</name>
</gene>
<accession>A0A4Y7TCU1</accession>
<comment type="caution">
    <text evidence="2">The sequence shown here is derived from an EMBL/GenBank/DDBJ whole genome shotgun (WGS) entry which is preliminary data.</text>
</comment>
<evidence type="ECO:0000313" key="3">
    <source>
        <dbReference type="Proteomes" id="UP000298030"/>
    </source>
</evidence>
<sequence>MTSRDDAPDPALVHTILSPITALLHPSSVSDTEELLSKPPSPTLSMHSIHFQTSTALGDLPPIRAGGAPNASGQGEIHPRKALRRGEACLNCRRRKIKCDGVKPVCMPCRRDGCNEDACCGKSYVGPDTRSVNGVNGSARSISENGVTYNITHNYGTVNNVGTIKKAEFHDDTGLIRSSTYAQPAADIRIPKWEPPERICDF</sequence>
<dbReference type="SUPFAM" id="SSF57701">
    <property type="entry name" value="Zn2/Cys6 DNA-binding domain"/>
    <property type="match status" value="1"/>
</dbReference>
<keyword evidence="3" id="KW-1185">Reference proteome</keyword>
<dbReference type="OrthoDB" id="3051818at2759"/>
<name>A0A4Y7TCU1_COPMI</name>
<proteinExistence type="predicted"/>
<protein>
    <recommendedName>
        <fullName evidence="1">Zn(2)-C6 fungal-type domain-containing protein</fullName>
    </recommendedName>
</protein>
<dbReference type="Pfam" id="PF00172">
    <property type="entry name" value="Zn_clus"/>
    <property type="match status" value="1"/>
</dbReference>